<reference evidence="4" key="1">
    <citation type="submission" date="2014-09" db="EMBL/GenBank/DDBJ databases">
        <authorList>
            <person name="Magalhaes I.L.F."/>
            <person name="Oliveira U."/>
            <person name="Santos F.R."/>
            <person name="Vidigal T.H.D.A."/>
            <person name="Brescovit A.D."/>
            <person name="Santos A.J."/>
        </authorList>
    </citation>
    <scope>NUCLEOTIDE SEQUENCE</scope>
    <source>
        <tissue evidence="4">Shoot tissue taken approximately 20 cm above the soil surface</tissue>
    </source>
</reference>
<feature type="repeat" description="PPR" evidence="3">
    <location>
        <begin position="12"/>
        <end position="46"/>
    </location>
</feature>
<sequence length="140" mass="15189">MMMQHHCQEPVPEAAWTSLITTCHRGGLLNEAIDVFRDMVSSGVPRSSFSLSSILAVFAESHNQGCGGQQVHADAIKRGVDTNQFVSSGLVHMYAKQGLLIDAARAFDYSRQSVGSPTRCAGTPWPWRMLAADGTERQPG</sequence>
<evidence type="ECO:0000256" key="1">
    <source>
        <dbReference type="ARBA" id="ARBA00022737"/>
    </source>
</evidence>
<dbReference type="AlphaFoldDB" id="A0A0A9C973"/>
<reference evidence="4" key="2">
    <citation type="journal article" date="2015" name="Data Brief">
        <title>Shoot transcriptome of the giant reed, Arundo donax.</title>
        <authorList>
            <person name="Barrero R.A."/>
            <person name="Guerrero F.D."/>
            <person name="Moolhuijzen P."/>
            <person name="Goolsby J.A."/>
            <person name="Tidwell J."/>
            <person name="Bellgard S.E."/>
            <person name="Bellgard M.I."/>
        </authorList>
    </citation>
    <scope>NUCLEOTIDE SEQUENCE</scope>
    <source>
        <tissue evidence="4">Shoot tissue taken approximately 20 cm above the soil surface</tissue>
    </source>
</reference>
<name>A0A0A9C973_ARUDO</name>
<protein>
    <recommendedName>
        <fullName evidence="5">Pentatricopeptide repeat-containing protein</fullName>
    </recommendedName>
</protein>
<dbReference type="InterPro" id="IPR002885">
    <property type="entry name" value="PPR_rpt"/>
</dbReference>
<evidence type="ECO:0000256" key="3">
    <source>
        <dbReference type="PROSITE-ProRule" id="PRU00708"/>
    </source>
</evidence>
<dbReference type="PROSITE" id="PS51375">
    <property type="entry name" value="PPR"/>
    <property type="match status" value="1"/>
</dbReference>
<dbReference type="InterPro" id="IPR011990">
    <property type="entry name" value="TPR-like_helical_dom_sf"/>
</dbReference>
<accession>A0A0A9C973</accession>
<organism evidence="4">
    <name type="scientific">Arundo donax</name>
    <name type="common">Giant reed</name>
    <name type="synonym">Donax arundinaceus</name>
    <dbReference type="NCBI Taxonomy" id="35708"/>
    <lineage>
        <taxon>Eukaryota</taxon>
        <taxon>Viridiplantae</taxon>
        <taxon>Streptophyta</taxon>
        <taxon>Embryophyta</taxon>
        <taxon>Tracheophyta</taxon>
        <taxon>Spermatophyta</taxon>
        <taxon>Magnoliopsida</taxon>
        <taxon>Liliopsida</taxon>
        <taxon>Poales</taxon>
        <taxon>Poaceae</taxon>
        <taxon>PACMAD clade</taxon>
        <taxon>Arundinoideae</taxon>
        <taxon>Arundineae</taxon>
        <taxon>Arundo</taxon>
    </lineage>
</organism>
<dbReference type="NCBIfam" id="TIGR00756">
    <property type="entry name" value="PPR"/>
    <property type="match status" value="1"/>
</dbReference>
<dbReference type="GO" id="GO:0003723">
    <property type="term" value="F:RNA binding"/>
    <property type="evidence" value="ECO:0007669"/>
    <property type="project" value="InterPro"/>
</dbReference>
<dbReference type="PANTHER" id="PTHR47926:SF439">
    <property type="entry name" value="PENTACOTRIPEPTIDE-REPEAT REGION OF PRORP DOMAIN-CONTAINING PROTEIN"/>
    <property type="match status" value="1"/>
</dbReference>
<dbReference type="GO" id="GO:0009451">
    <property type="term" value="P:RNA modification"/>
    <property type="evidence" value="ECO:0007669"/>
    <property type="project" value="InterPro"/>
</dbReference>
<dbReference type="Gene3D" id="1.25.40.10">
    <property type="entry name" value="Tetratricopeptide repeat domain"/>
    <property type="match status" value="1"/>
</dbReference>
<dbReference type="EMBL" id="GBRH01227935">
    <property type="protein sequence ID" value="JAD69960.1"/>
    <property type="molecule type" value="Transcribed_RNA"/>
</dbReference>
<dbReference type="PANTHER" id="PTHR47926">
    <property type="entry name" value="PENTATRICOPEPTIDE REPEAT-CONTAINING PROTEIN"/>
    <property type="match status" value="1"/>
</dbReference>
<evidence type="ECO:0008006" key="5">
    <source>
        <dbReference type="Google" id="ProtNLM"/>
    </source>
</evidence>
<keyword evidence="1" id="KW-0677">Repeat</keyword>
<dbReference type="InterPro" id="IPR046960">
    <property type="entry name" value="PPR_At4g14850-like_plant"/>
</dbReference>
<keyword evidence="2" id="KW-0809">Transit peptide</keyword>
<evidence type="ECO:0000256" key="2">
    <source>
        <dbReference type="ARBA" id="ARBA00022946"/>
    </source>
</evidence>
<dbReference type="Pfam" id="PF01535">
    <property type="entry name" value="PPR"/>
    <property type="match status" value="1"/>
</dbReference>
<proteinExistence type="predicted"/>
<evidence type="ECO:0000313" key="4">
    <source>
        <dbReference type="EMBL" id="JAD69960.1"/>
    </source>
</evidence>